<dbReference type="PROSITE" id="PS50801">
    <property type="entry name" value="STAS"/>
    <property type="match status" value="1"/>
</dbReference>
<sequence length="88" mass="9221">MHAAGEITLTTRTEWERALEGMVDGGGDVYLDMSAVTFVDVAGASAVAVAAQHLGSGRRMVLKGPPPALLRALEIFWPGLAAIEVTTK</sequence>
<dbReference type="InterPro" id="IPR036513">
    <property type="entry name" value="STAS_dom_sf"/>
</dbReference>
<keyword evidence="3" id="KW-1185">Reference proteome</keyword>
<evidence type="ECO:0000313" key="2">
    <source>
        <dbReference type="EMBL" id="MFC4612578.1"/>
    </source>
</evidence>
<organism evidence="2 3">
    <name type="scientific">Streptomyces maoxianensis</name>
    <dbReference type="NCBI Taxonomy" id="1459942"/>
    <lineage>
        <taxon>Bacteria</taxon>
        <taxon>Bacillati</taxon>
        <taxon>Actinomycetota</taxon>
        <taxon>Actinomycetes</taxon>
        <taxon>Kitasatosporales</taxon>
        <taxon>Streptomycetaceae</taxon>
        <taxon>Streptomyces</taxon>
    </lineage>
</organism>
<evidence type="ECO:0000313" key="3">
    <source>
        <dbReference type="Proteomes" id="UP001595993"/>
    </source>
</evidence>
<dbReference type="Pfam" id="PF13466">
    <property type="entry name" value="STAS_2"/>
    <property type="match status" value="1"/>
</dbReference>
<accession>A0ABV9GHG6</accession>
<dbReference type="SUPFAM" id="SSF52091">
    <property type="entry name" value="SpoIIaa-like"/>
    <property type="match status" value="1"/>
</dbReference>
<name>A0ABV9GHG6_9ACTN</name>
<feature type="domain" description="STAS" evidence="1">
    <location>
        <begin position="1"/>
        <end position="74"/>
    </location>
</feature>
<evidence type="ECO:0000259" key="1">
    <source>
        <dbReference type="PROSITE" id="PS50801"/>
    </source>
</evidence>
<dbReference type="EMBL" id="JBHSFE010000038">
    <property type="protein sequence ID" value="MFC4612578.1"/>
    <property type="molecule type" value="Genomic_DNA"/>
</dbReference>
<dbReference type="RefSeq" id="WP_381202849.1">
    <property type="nucleotide sequence ID" value="NZ_JBHSFE010000038.1"/>
</dbReference>
<gene>
    <name evidence="2" type="ORF">ACFO9E_33255</name>
</gene>
<proteinExistence type="predicted"/>
<comment type="caution">
    <text evidence="2">The sequence shown here is derived from an EMBL/GenBank/DDBJ whole genome shotgun (WGS) entry which is preliminary data.</text>
</comment>
<dbReference type="Gene3D" id="3.30.750.24">
    <property type="entry name" value="STAS domain"/>
    <property type="match status" value="1"/>
</dbReference>
<dbReference type="InterPro" id="IPR002645">
    <property type="entry name" value="STAS_dom"/>
</dbReference>
<reference evidence="3" key="1">
    <citation type="journal article" date="2019" name="Int. J. Syst. Evol. Microbiol.">
        <title>The Global Catalogue of Microorganisms (GCM) 10K type strain sequencing project: providing services to taxonomists for standard genome sequencing and annotation.</title>
        <authorList>
            <consortium name="The Broad Institute Genomics Platform"/>
            <consortium name="The Broad Institute Genome Sequencing Center for Infectious Disease"/>
            <person name="Wu L."/>
            <person name="Ma J."/>
        </authorList>
    </citation>
    <scope>NUCLEOTIDE SEQUENCE [LARGE SCALE GENOMIC DNA]</scope>
    <source>
        <strain evidence="3">CGMCC 4.7139</strain>
    </source>
</reference>
<protein>
    <submittedName>
        <fullName evidence="2">STAS domain-containing protein</fullName>
    </submittedName>
</protein>
<dbReference type="Proteomes" id="UP001595993">
    <property type="component" value="Unassembled WGS sequence"/>
</dbReference>
<dbReference type="InterPro" id="IPR058548">
    <property type="entry name" value="MlaB-like_STAS"/>
</dbReference>